<feature type="domain" description="Reverse transcriptase" evidence="10">
    <location>
        <begin position="719"/>
        <end position="912"/>
    </location>
</feature>
<evidence type="ECO:0000256" key="6">
    <source>
        <dbReference type="ARBA" id="ARBA00022759"/>
    </source>
</evidence>
<evidence type="ECO:0000256" key="2">
    <source>
        <dbReference type="ARBA" id="ARBA00022679"/>
    </source>
</evidence>
<evidence type="ECO:0000256" key="9">
    <source>
        <dbReference type="SAM" id="MobiDB-lite"/>
    </source>
</evidence>
<proteinExistence type="predicted"/>
<feature type="region of interest" description="Disordered" evidence="9">
    <location>
        <begin position="240"/>
        <end position="341"/>
    </location>
</feature>
<dbReference type="Pfam" id="PF17917">
    <property type="entry name" value="RT_RNaseH"/>
    <property type="match status" value="1"/>
</dbReference>
<evidence type="ECO:0000256" key="8">
    <source>
        <dbReference type="ARBA" id="ARBA00022918"/>
    </source>
</evidence>
<dbReference type="SUPFAM" id="SSF56672">
    <property type="entry name" value="DNA/RNA polymerases"/>
    <property type="match status" value="1"/>
</dbReference>
<keyword evidence="6" id="KW-0255">Endonuclease</keyword>
<feature type="region of interest" description="Disordered" evidence="9">
    <location>
        <begin position="1535"/>
        <end position="1749"/>
    </location>
</feature>
<dbReference type="CDD" id="cd09274">
    <property type="entry name" value="RNase_HI_RT_Ty3"/>
    <property type="match status" value="1"/>
</dbReference>
<reference evidence="11 12" key="1">
    <citation type="journal article" date="2018" name="Cell">
        <title>The Chara Genome: Secondary Complexity and Implications for Plant Terrestrialization.</title>
        <authorList>
            <person name="Nishiyama T."/>
            <person name="Sakayama H."/>
            <person name="Vries J.D."/>
            <person name="Buschmann H."/>
            <person name="Saint-Marcoux D."/>
            <person name="Ullrich K.K."/>
            <person name="Haas F.B."/>
            <person name="Vanderstraeten L."/>
            <person name="Becker D."/>
            <person name="Lang D."/>
            <person name="Vosolsobe S."/>
            <person name="Rombauts S."/>
            <person name="Wilhelmsson P.K.I."/>
            <person name="Janitza P."/>
            <person name="Kern R."/>
            <person name="Heyl A."/>
            <person name="Rumpler F."/>
            <person name="Villalobos L.I.A.C."/>
            <person name="Clay J.M."/>
            <person name="Skokan R."/>
            <person name="Toyoda A."/>
            <person name="Suzuki Y."/>
            <person name="Kagoshima H."/>
            <person name="Schijlen E."/>
            <person name="Tajeshwar N."/>
            <person name="Catarino B."/>
            <person name="Hetherington A.J."/>
            <person name="Saltykova A."/>
            <person name="Bonnot C."/>
            <person name="Breuninger H."/>
            <person name="Symeonidi A."/>
            <person name="Radhakrishnan G.V."/>
            <person name="Van Nieuwerburgh F."/>
            <person name="Deforce D."/>
            <person name="Chang C."/>
            <person name="Karol K.G."/>
            <person name="Hedrich R."/>
            <person name="Ulvskov P."/>
            <person name="Glockner G."/>
            <person name="Delwiche C.F."/>
            <person name="Petrasek J."/>
            <person name="Van de Peer Y."/>
            <person name="Friml J."/>
            <person name="Beilby M."/>
            <person name="Dolan L."/>
            <person name="Kohara Y."/>
            <person name="Sugano S."/>
            <person name="Fujiyama A."/>
            <person name="Delaux P.-M."/>
            <person name="Quint M."/>
            <person name="TheiBen G."/>
            <person name="Hagemann M."/>
            <person name="Harholt J."/>
            <person name="Dunand C."/>
            <person name="Zachgo S."/>
            <person name="Langdale J."/>
            <person name="Maumus F."/>
            <person name="Straeten D.V.D."/>
            <person name="Gould S.B."/>
            <person name="Rensing S.A."/>
        </authorList>
    </citation>
    <scope>NUCLEOTIDE SEQUENCE [LARGE SCALE GENOMIC DNA]</scope>
    <source>
        <strain evidence="11 12">S276</strain>
    </source>
</reference>
<feature type="compositionally biased region" description="Gly residues" evidence="9">
    <location>
        <begin position="294"/>
        <end position="338"/>
    </location>
</feature>
<evidence type="ECO:0000256" key="1">
    <source>
        <dbReference type="ARBA" id="ARBA00022670"/>
    </source>
</evidence>
<keyword evidence="4" id="KW-0540">Nuclease</keyword>
<dbReference type="InterPro" id="IPR043502">
    <property type="entry name" value="DNA/RNA_pol_sf"/>
</dbReference>
<comment type="caution">
    <text evidence="11">The sequence shown here is derived from an EMBL/GenBank/DDBJ whole genome shotgun (WGS) entry which is preliminary data.</text>
</comment>
<keyword evidence="1" id="KW-0645">Protease</keyword>
<dbReference type="GO" id="GO:0004519">
    <property type="term" value="F:endonuclease activity"/>
    <property type="evidence" value="ECO:0007669"/>
    <property type="project" value="UniProtKB-KW"/>
</dbReference>
<feature type="compositionally biased region" description="Acidic residues" evidence="9">
    <location>
        <begin position="1249"/>
        <end position="1259"/>
    </location>
</feature>
<dbReference type="InterPro" id="IPR043128">
    <property type="entry name" value="Rev_trsase/Diguanyl_cyclase"/>
</dbReference>
<dbReference type="InterPro" id="IPR041373">
    <property type="entry name" value="RT_RNaseH"/>
</dbReference>
<protein>
    <recommendedName>
        <fullName evidence="10">Reverse transcriptase domain-containing protein</fullName>
    </recommendedName>
</protein>
<evidence type="ECO:0000256" key="4">
    <source>
        <dbReference type="ARBA" id="ARBA00022722"/>
    </source>
</evidence>
<feature type="region of interest" description="Disordered" evidence="9">
    <location>
        <begin position="548"/>
        <end position="576"/>
    </location>
</feature>
<evidence type="ECO:0000313" key="12">
    <source>
        <dbReference type="Proteomes" id="UP000265515"/>
    </source>
</evidence>
<dbReference type="Gene3D" id="3.10.10.10">
    <property type="entry name" value="HIV Type 1 Reverse Transcriptase, subunit A, domain 1"/>
    <property type="match status" value="1"/>
</dbReference>
<evidence type="ECO:0000256" key="5">
    <source>
        <dbReference type="ARBA" id="ARBA00022750"/>
    </source>
</evidence>
<keyword evidence="8" id="KW-0695">RNA-directed DNA polymerase</keyword>
<feature type="compositionally biased region" description="Basic and acidic residues" evidence="9">
    <location>
        <begin position="1535"/>
        <end position="1565"/>
    </location>
</feature>
<dbReference type="OrthoDB" id="5599163at2759"/>
<dbReference type="Gramene" id="GBG90009">
    <property type="protein sequence ID" value="GBG90009"/>
    <property type="gene ID" value="CBR_g50102"/>
</dbReference>
<dbReference type="GO" id="GO:0003964">
    <property type="term" value="F:RNA-directed DNA polymerase activity"/>
    <property type="evidence" value="ECO:0007669"/>
    <property type="project" value="UniProtKB-KW"/>
</dbReference>
<keyword evidence="12" id="KW-1185">Reference proteome</keyword>
<feature type="region of interest" description="Disordered" evidence="9">
    <location>
        <begin position="1231"/>
        <end position="1259"/>
    </location>
</feature>
<feature type="compositionally biased region" description="Gly residues" evidence="9">
    <location>
        <begin position="258"/>
        <end position="274"/>
    </location>
</feature>
<evidence type="ECO:0000259" key="10">
    <source>
        <dbReference type="PROSITE" id="PS50878"/>
    </source>
</evidence>
<feature type="compositionally biased region" description="Basic and acidic residues" evidence="9">
    <location>
        <begin position="1385"/>
        <end position="1395"/>
    </location>
</feature>
<feature type="compositionally biased region" description="Polar residues" evidence="9">
    <location>
        <begin position="1234"/>
        <end position="1243"/>
    </location>
</feature>
<evidence type="ECO:0000256" key="7">
    <source>
        <dbReference type="ARBA" id="ARBA00022801"/>
    </source>
</evidence>
<feature type="region of interest" description="Disordered" evidence="9">
    <location>
        <begin position="1769"/>
        <end position="1918"/>
    </location>
</feature>
<feature type="compositionally biased region" description="Basic and acidic residues" evidence="9">
    <location>
        <begin position="1660"/>
        <end position="1691"/>
    </location>
</feature>
<keyword evidence="5" id="KW-0064">Aspartyl protease</keyword>
<dbReference type="PROSITE" id="PS50878">
    <property type="entry name" value="RT_POL"/>
    <property type="match status" value="1"/>
</dbReference>
<dbReference type="PANTHER" id="PTHR33064">
    <property type="entry name" value="POL PROTEIN"/>
    <property type="match status" value="1"/>
</dbReference>
<dbReference type="CDD" id="cd01647">
    <property type="entry name" value="RT_LTR"/>
    <property type="match status" value="1"/>
</dbReference>
<name>A0A388M6A1_CHABU</name>
<dbReference type="Proteomes" id="UP000265515">
    <property type="component" value="Unassembled WGS sequence"/>
</dbReference>
<sequence length="1952" mass="218681">MNKEDFTTIGAFVQKFKKKARKVHGISEEAQCAIFLGLLTASEAVELTRHGGGSTELTWATIDRGVEVGCLDQVEQRQVRLQRQKRKERDATASRTPGVTRSVTDVLAQLGYATKPVVQRRVVTAVKVKGKKPVIEEAVQEELWEEEEPVPQHLTKVQRKVRNLAQGGQGSGKAQAPQAQVAAPLNVAAPSSSTGPSQGGAPSYGQWPWPVINAIVPWGSPPPVAGPQTSMPPLIYPAAQAQPVAPPSSPAPSSQGSVAGGGNQGQGNQGNGERGGGRGRGRNGRGRGRQWNGQGQGYQGQGNQGQGYQGQGSQGQGYQGRGYQGQGYQGQGDQGSQGYGRPRFDWRTAICQHCGQQGHTIRFCNIRREDERSGLISSTMDGNIYDQFGEAVNRRLGGVRAEAQRRAAAGPLPPAMFRLWQEKEEPPIGMEEVESDKEVAKGLRGGSKTEEPIIIESDDEDEEERMEPPCVLFGKMEDLLDKMGRYQRKLVGLCEEVKGWKSNIPKVFLYDSGPESAPKRPGVNVVGSCPQSGMRGRPLTPQARLTQAARRGIKPRPVPAKSLRGENPNQGEGKRLWKGRLKQGSQRRYKTVDKKCRPVPVLVTEDEEAYYKRERGLIRRMRESTLAGPCRINDENEEELIIGEPDFLLPQERTLMVKLMKRRHRAYAFSDEERGTLDVDKIPMIRIHTVPHEPWNMRGARYPNPDEEKKVVDYLDGKISTHVADYSSGPYASPWFCFIKPNGTLRWVQDLQRLNAVTVRDGGGLPNADALSESCAGRPIISLIDLYSEYDQFPVYPPDRPVTAMHTPRGLIRMNVAPQGWTNAVAMVQRAMIRVMQSVSPHITQPYIDDLAVKGPTVKESDEVLSGVRRFVWEHIQDLEKVLSLLEEHNLTASGAKSRHCTREATILGFICSEKGRRPDVKKTDKITEWLVPFHSVTDVRSFLGTCGFWRVFVNNFAAKTEHLRKLVRQDQEWVWGEEQEQVVARMKEEFREGGLVLGASDYDATETRPFIVETDAGPTALGGVLIQGDMEGKERPLRFENRTLCTTERNYSQFKRETLVVLHCLRIFQNYIFGRRFIFRVDPTALAYSLRNYVPSDPTVARWLTYIWMFNFELERIPGSKNRADGLSRINWDKQEGEAVENTPPVDGFLDQEEDVRLYINKWSPRVPNCVGYPIWQTPSGYERRDELVLKPFDEEDHWGGKDVQLMMELALASSHSLVEDMRTIEEGPCQESLDQSGSLNPAGNVDEVPESQDDEFEEGEIKEAFCAEEYDGIYLELGLLLSYEIRLRDASDRAQRILQRYLVRDGHLFVRREVGNPRRDVYGRNRQIDVVAALHDGIAGGHRGVQATYAKISELSDFTKTAMPRGGRETRPPWRPLGASGGYERHGSRHRESTPVYDDGDIKLFLDTFWDHARRMGWTVTQAIEGLRGVGRFEEPVARIRREATTRSEVEWRMQELRPSPVGPDGRPIRLEIENVADFIPAFEWFMQGQGIPRDEWARTLPLWTRKAERALATQVRDIARDWESCRAHLREAFRRPEPTQPRVERRQRSQRLRDPEPREARPSRGGRKALARREEEPEPEPDAEERGAYPECRLGPVEFHQFTEGGLRRSPARAQEEPPASEGPLKELVTHLDISQWRASPRGEKRGEQAEEVPQEEVPREEVSREVQDTQRERGLGDVGRRAGKEVIEVGEDTPPQTPAVGLRLGDAPGSTRQAEERLQSEEVPFPSSEKAPSLEGRAGRRRERASVRREALTLIDRHLAAYALEHPDLEEPAPAEPRQEPCQPEKEMEAEIPKRVDLRTRERAPAGETAEEKRARRTRRIDEIWQERQRLEAAGAGGGAKIGGSRSTPSYHRELEAANPRKGGQTREQPAGRAEAARTGTARIAICGRASPGATYGEGYPGARGGESTETGGERGIRVQSSYRACDTASGGGRPIRVFGSRGGAATI</sequence>
<dbReference type="EMBL" id="BFEA01000779">
    <property type="protein sequence ID" value="GBG90009.1"/>
    <property type="molecule type" value="Genomic_DNA"/>
</dbReference>
<evidence type="ECO:0000313" key="11">
    <source>
        <dbReference type="EMBL" id="GBG90009.1"/>
    </source>
</evidence>
<feature type="compositionally biased region" description="Basic residues" evidence="9">
    <location>
        <begin position="277"/>
        <end position="288"/>
    </location>
</feature>
<evidence type="ECO:0000256" key="3">
    <source>
        <dbReference type="ARBA" id="ARBA00022695"/>
    </source>
</evidence>
<organism evidence="11 12">
    <name type="scientific">Chara braunii</name>
    <name type="common">Braun's stonewort</name>
    <dbReference type="NCBI Taxonomy" id="69332"/>
    <lineage>
        <taxon>Eukaryota</taxon>
        <taxon>Viridiplantae</taxon>
        <taxon>Streptophyta</taxon>
        <taxon>Charophyceae</taxon>
        <taxon>Charales</taxon>
        <taxon>Characeae</taxon>
        <taxon>Chara</taxon>
    </lineage>
</organism>
<dbReference type="Gene3D" id="3.30.70.270">
    <property type="match status" value="2"/>
</dbReference>
<dbReference type="GO" id="GO:0004190">
    <property type="term" value="F:aspartic-type endopeptidase activity"/>
    <property type="evidence" value="ECO:0007669"/>
    <property type="project" value="UniProtKB-KW"/>
</dbReference>
<feature type="region of interest" description="Disordered" evidence="9">
    <location>
        <begin position="1364"/>
        <end position="1396"/>
    </location>
</feature>
<accession>A0A388M6A1</accession>
<dbReference type="GO" id="GO:0006508">
    <property type="term" value="P:proteolysis"/>
    <property type="evidence" value="ECO:0007669"/>
    <property type="project" value="UniProtKB-KW"/>
</dbReference>
<dbReference type="InterPro" id="IPR051320">
    <property type="entry name" value="Viral_Replic_Matur_Polypro"/>
</dbReference>
<dbReference type="InterPro" id="IPR000477">
    <property type="entry name" value="RT_dom"/>
</dbReference>
<keyword evidence="3" id="KW-0548">Nucleotidyltransferase</keyword>
<keyword evidence="2" id="KW-0808">Transferase</keyword>
<feature type="compositionally biased region" description="Low complexity" evidence="9">
    <location>
        <begin position="1875"/>
        <end position="1890"/>
    </location>
</feature>
<gene>
    <name evidence="11" type="ORF">CBR_g50102</name>
</gene>
<feature type="compositionally biased region" description="Basic and acidic residues" evidence="9">
    <location>
        <begin position="1781"/>
        <end position="1835"/>
    </location>
</feature>
<dbReference type="PANTHER" id="PTHR33064:SF37">
    <property type="entry name" value="RIBONUCLEASE H"/>
    <property type="match status" value="1"/>
</dbReference>
<keyword evidence="7" id="KW-0378">Hydrolase</keyword>
<dbReference type="Pfam" id="PF00078">
    <property type="entry name" value="RVT_1"/>
    <property type="match status" value="1"/>
</dbReference>